<dbReference type="InterPro" id="IPR019734">
    <property type="entry name" value="TPR_rpt"/>
</dbReference>
<feature type="repeat" description="TPR" evidence="3">
    <location>
        <begin position="958"/>
        <end position="991"/>
    </location>
</feature>
<evidence type="ECO:0000256" key="3">
    <source>
        <dbReference type="PROSITE-ProRule" id="PRU00339"/>
    </source>
</evidence>
<dbReference type="GO" id="GO:0055087">
    <property type="term" value="C:Ski complex"/>
    <property type="evidence" value="ECO:0007669"/>
    <property type="project" value="InterPro"/>
</dbReference>
<gene>
    <name evidence="4" type="ORF">OLUC0939_LOCUS5694</name>
</gene>
<dbReference type="PANTHER" id="PTHR15704:SF7">
    <property type="entry name" value="SUPERKILLER COMPLEX PROTEIN 3"/>
    <property type="match status" value="1"/>
</dbReference>
<dbReference type="PANTHER" id="PTHR15704">
    <property type="entry name" value="SUPERKILLER 3 PROTEIN-RELATED"/>
    <property type="match status" value="1"/>
</dbReference>
<dbReference type="GO" id="GO:0006401">
    <property type="term" value="P:RNA catabolic process"/>
    <property type="evidence" value="ECO:0007669"/>
    <property type="project" value="InterPro"/>
</dbReference>
<accession>A0A7R9XSY1</accession>
<keyword evidence="2 3" id="KW-0802">TPR repeat</keyword>
<feature type="repeat" description="TPR" evidence="3">
    <location>
        <begin position="41"/>
        <end position="74"/>
    </location>
</feature>
<dbReference type="PROSITE" id="PS50005">
    <property type="entry name" value="TPR"/>
    <property type="match status" value="3"/>
</dbReference>
<protein>
    <submittedName>
        <fullName evidence="4">Uncharacterized protein</fullName>
    </submittedName>
</protein>
<keyword evidence="1" id="KW-0677">Repeat</keyword>
<feature type="repeat" description="TPR" evidence="3">
    <location>
        <begin position="694"/>
        <end position="727"/>
    </location>
</feature>
<dbReference type="InterPro" id="IPR039226">
    <property type="entry name" value="Ski3/TTC37"/>
</dbReference>
<evidence type="ECO:0000256" key="2">
    <source>
        <dbReference type="ARBA" id="ARBA00022803"/>
    </source>
</evidence>
<evidence type="ECO:0000256" key="1">
    <source>
        <dbReference type="ARBA" id="ARBA00022737"/>
    </source>
</evidence>
<reference evidence="4" key="1">
    <citation type="submission" date="2021-01" db="EMBL/GenBank/DDBJ databases">
        <authorList>
            <person name="Corre E."/>
            <person name="Pelletier E."/>
            <person name="Niang G."/>
            <person name="Scheremetjew M."/>
            <person name="Finn R."/>
            <person name="Kale V."/>
            <person name="Holt S."/>
            <person name="Cochrane G."/>
            <person name="Meng A."/>
            <person name="Brown T."/>
            <person name="Cohen L."/>
        </authorList>
    </citation>
    <scope>NUCLEOTIDE SEQUENCE</scope>
    <source>
        <strain evidence="4">Clade-A-BCC118000</strain>
    </source>
</reference>
<dbReference type="Gene3D" id="1.25.40.10">
    <property type="entry name" value="Tetratricopeptide repeat domain"/>
    <property type="match status" value="4"/>
</dbReference>
<dbReference type="PROSITE" id="PS50293">
    <property type="entry name" value="TPR_REGION"/>
    <property type="match status" value="1"/>
</dbReference>
<organism evidence="4">
    <name type="scientific">Ostreococcus sp. 'lucimarinus'</name>
    <dbReference type="NCBI Taxonomy" id="242159"/>
    <lineage>
        <taxon>Eukaryota</taxon>
        <taxon>Viridiplantae</taxon>
        <taxon>Chlorophyta</taxon>
        <taxon>Mamiellophyceae</taxon>
        <taxon>Mamiellales</taxon>
        <taxon>Bathycoccaceae</taxon>
        <taxon>Ostreococcus</taxon>
    </lineage>
</organism>
<dbReference type="SUPFAM" id="SSF48452">
    <property type="entry name" value="TPR-like"/>
    <property type="match status" value="3"/>
</dbReference>
<evidence type="ECO:0000313" key="4">
    <source>
        <dbReference type="EMBL" id="CAD8224954.1"/>
    </source>
</evidence>
<dbReference type="EMBL" id="HBDX01006650">
    <property type="protein sequence ID" value="CAD8224954.1"/>
    <property type="molecule type" value="Transcribed_RNA"/>
</dbReference>
<sequence length="1355" mass="142086">MSAKASLMKTLKAANEALKAGDAASARGLAKEAIEADGDAYEAWVMDGKAANALGALDDAVKSYERAIEIRSEHPAAYQGLNETFAAKGDVVGRLRALRALVDAHRASGKVDKLVEFLKQACACAWENAQWSRVIEFCGEMGEFRTGEVDEVTRVESVKRACDGALALRDARAAEAGEAAVQMLRSKTIASKAEEEAVRKLGARASHAVDDEDLATTLRAWLSEDVANASYDSRTHAAELDRLDARLAAALSASVDCDFDVRACAREALTEATVLIDRWGEVVIDLVEPLCVEIVAALELGLDCEEEGWDDNEVEDEDEAKVIRLLERVLALRANTIASGWLALRDSRRSGAFTHSCRPATPPREDARGLLTPELRDEIVTTLNRDDESKVSHASAAIGWLALAESMLVGGERADVHALQAATTAMKIMREDITTDVLPKMSRRVLMVHAEAMLRVGMFQEARAAFVVLEGPRAARGLATCAFNAHPPDYERALQLLSDAAETYPNVRRVGVELGWLMTIAGSSERRAEGLETLERACGVKSGEPLSTTTPADASARLGIARWRAQVSAAKGPGSAHEALLIGAAGDSAHRAAAFAHLGLSCGASGDDARAQKCHARALALDAADPTSGPVAFTNALDANDDAKATSICRAALAVDSRCSWAANRLAPMCARIGDHSGAIGALQVVLRVSPRNASAWEALGASYNSLGRHSAALKAFERAMELSDEAGEGVRSYAASQTGHIYLALGSSADAIEAYDKALSDGVDHLAALFGSASAHSYYAKGALRWGAPGRAAVSLKAATKAGKRAVEIMGDGATATVWKLLGDIHHLAAQVNDPALGKDFASMLAARTTEARSAVEAYEKALNLKPDRPGRWRDVVAALRLQTEIHKLSGDVAAAEASAAKAWERAAGYLRVAPGDPFAWFAAAAIDDPAIISDAVRTERKITALSRAVALNPTFAQAWCALGRLYLSSGDVGEATLSLDSARIADPSSGDAWTATAALHIATGKLDEGRGAFRMAAALGAGAEADLGCALTACASGLTYAKDAYAAARRASESLPVDSTAAIALALCAECRGLFEEAEDAAAHAVASLENVPALGGDPNVIRTVAEECRARLSQRRLDDSDSTASTSVDGDFESTLERAKLLVHARPGDLKMQDALTRVASCAPDHQTVVSALSACPPSSPNGDYRVQSSLARAAAACALNASTVVGDAEGSAGADRFVARATMLDPSSTESLELLNIVLDRRKGIVRDREATQSEAHELHAALKSALTQSAAGDSASAEAAARAVVNREPITDAAQAAARLILASFLIERSRRDGDAKPAKEAIKVLAKIPSEAGARVADLAAALADAVSG</sequence>
<dbReference type="Pfam" id="PF13432">
    <property type="entry name" value="TPR_16"/>
    <property type="match status" value="3"/>
</dbReference>
<name>A0A7R9XSY1_9CHLO</name>
<dbReference type="SMART" id="SM00028">
    <property type="entry name" value="TPR"/>
    <property type="match status" value="7"/>
</dbReference>
<proteinExistence type="predicted"/>
<dbReference type="InterPro" id="IPR011990">
    <property type="entry name" value="TPR-like_helical_dom_sf"/>
</dbReference>